<sequence>MHDHENPSGTRADGGRTPARKSSSPSRPHGLPGLQATAGNAAVVQLLRQAGHSWAQDQHQHSAGCGHQQNGQPAVQRSAVHDVLRSPGRAMDDATRADMEARLGADFSDVRIHNDSAAKASAAEVGARAYTSGNHVIIGEGGGDKHTLAHELTHVIQQRSGPVAGTVNGSGLKVSDPSDRFEREAEANATRALQRADVGETFQAVAAGEQGMSAGHSSGGARERQDLPIQRVLDRRAFSSSTKQIVAVTPGQHRRHVIDHALMKDALANWWTAHSGNAANHFQLRTVADVQSMLDSMNNNINNLWPGDGPDNSAIGMLSHHMTARINEIGNRGLVGQAAFDAVNQYHGFEALRQAQLARPYYDAVMNMNDTGQIVRYLRDVQANAGLDLPYSTAGPDFRDWEFLYQRFEHLRDHPADWTEADVHTLFDSFMNCPVAQ</sequence>
<feature type="region of interest" description="Disordered" evidence="1">
    <location>
        <begin position="1"/>
        <end position="35"/>
    </location>
</feature>
<evidence type="ECO:0000313" key="4">
    <source>
        <dbReference type="Proteomes" id="UP000326553"/>
    </source>
</evidence>
<proteinExistence type="predicted"/>
<dbReference type="Pfam" id="PF13699">
    <property type="entry name" value="eCIS_core"/>
    <property type="match status" value="1"/>
</dbReference>
<accession>A0A5J6HNJ4</accession>
<keyword evidence="4" id="KW-1185">Reference proteome</keyword>
<gene>
    <name evidence="3" type="ORF">CP975_33560</name>
</gene>
<feature type="compositionally biased region" description="Basic and acidic residues" evidence="1">
    <location>
        <begin position="176"/>
        <end position="186"/>
    </location>
</feature>
<feature type="region of interest" description="Disordered" evidence="1">
    <location>
        <begin position="51"/>
        <end position="79"/>
    </location>
</feature>
<feature type="region of interest" description="Disordered" evidence="1">
    <location>
        <begin position="161"/>
        <end position="190"/>
    </location>
</feature>
<dbReference type="InterPro" id="IPR025295">
    <property type="entry name" value="eCIS_core_dom"/>
</dbReference>
<dbReference type="Proteomes" id="UP000326553">
    <property type="component" value="Chromosome"/>
</dbReference>
<protein>
    <submittedName>
        <fullName evidence="3">DUF4157 domain-containing protein</fullName>
    </submittedName>
</protein>
<dbReference type="OrthoDB" id="9153660at2"/>
<feature type="domain" description="eCIS core" evidence="2">
    <location>
        <begin position="91"/>
        <end position="161"/>
    </location>
</feature>
<reference evidence="3 4" key="1">
    <citation type="submission" date="2017-09" db="EMBL/GenBank/DDBJ databases">
        <authorList>
            <person name="Lee N."/>
            <person name="Cho B.-K."/>
        </authorList>
    </citation>
    <scope>NUCLEOTIDE SEQUENCE [LARGE SCALE GENOMIC DNA]</scope>
    <source>
        <strain evidence="3 4">ATCC 12461</strain>
    </source>
</reference>
<evidence type="ECO:0000313" key="3">
    <source>
        <dbReference type="EMBL" id="QEV21796.1"/>
    </source>
</evidence>
<dbReference type="RefSeq" id="WP_150477679.1">
    <property type="nucleotide sequence ID" value="NZ_CP023695.1"/>
</dbReference>
<evidence type="ECO:0000259" key="2">
    <source>
        <dbReference type="Pfam" id="PF13699"/>
    </source>
</evidence>
<organism evidence="3 4">
    <name type="scientific">Streptomyces alboniger</name>
    <dbReference type="NCBI Taxonomy" id="132473"/>
    <lineage>
        <taxon>Bacteria</taxon>
        <taxon>Bacillati</taxon>
        <taxon>Actinomycetota</taxon>
        <taxon>Actinomycetes</taxon>
        <taxon>Kitasatosporales</taxon>
        <taxon>Streptomycetaceae</taxon>
        <taxon>Streptomyces</taxon>
        <taxon>Streptomyces aurantiacus group</taxon>
    </lineage>
</organism>
<dbReference type="KEGG" id="salw:CP975_33560"/>
<name>A0A5J6HNJ4_STRAD</name>
<dbReference type="AlphaFoldDB" id="A0A5J6HNJ4"/>
<dbReference type="EMBL" id="CP023695">
    <property type="protein sequence ID" value="QEV21796.1"/>
    <property type="molecule type" value="Genomic_DNA"/>
</dbReference>
<evidence type="ECO:0000256" key="1">
    <source>
        <dbReference type="SAM" id="MobiDB-lite"/>
    </source>
</evidence>